<feature type="compositionally biased region" description="Basic and acidic residues" evidence="1">
    <location>
        <begin position="86"/>
        <end position="96"/>
    </location>
</feature>
<dbReference type="AlphaFoldDB" id="A0A5R8KIX8"/>
<keyword evidence="5" id="KW-1185">Reference proteome</keyword>
<keyword evidence="2" id="KW-0732">Signal</keyword>
<gene>
    <name evidence="4" type="ORF">FEM03_02720</name>
</gene>
<evidence type="ECO:0000256" key="2">
    <source>
        <dbReference type="SAM" id="SignalP"/>
    </source>
</evidence>
<feature type="compositionally biased region" description="Pro residues" evidence="1">
    <location>
        <begin position="19"/>
        <end position="31"/>
    </location>
</feature>
<dbReference type="EMBL" id="VAUV01000002">
    <property type="protein sequence ID" value="TLD72286.1"/>
    <property type="molecule type" value="Genomic_DNA"/>
</dbReference>
<evidence type="ECO:0000313" key="5">
    <source>
        <dbReference type="Proteomes" id="UP000306196"/>
    </source>
</evidence>
<name>A0A5R8KIX8_9BACT</name>
<evidence type="ECO:0000256" key="1">
    <source>
        <dbReference type="SAM" id="MobiDB-lite"/>
    </source>
</evidence>
<accession>A0A5R8KIX8</accession>
<reference evidence="4 5" key="1">
    <citation type="submission" date="2019-05" db="EMBL/GenBank/DDBJ databases">
        <title>Verrucobacter flavum gen. nov., sp. nov. a new member of the family Verrucomicrobiaceae.</title>
        <authorList>
            <person name="Szuroczki S."/>
            <person name="Abbaszade G."/>
            <person name="Szabo A."/>
            <person name="Felfoldi T."/>
            <person name="Schumann P."/>
            <person name="Boka K."/>
            <person name="Keki Z."/>
            <person name="Toumi M."/>
            <person name="Toth E."/>
        </authorList>
    </citation>
    <scope>NUCLEOTIDE SEQUENCE [LARGE SCALE GENOMIC DNA]</scope>
    <source>
        <strain evidence="4 5">MG-N-17</strain>
    </source>
</reference>
<evidence type="ECO:0000313" key="4">
    <source>
        <dbReference type="EMBL" id="TLD72286.1"/>
    </source>
</evidence>
<feature type="chain" id="PRO_5024397651" evidence="2">
    <location>
        <begin position="18"/>
        <end position="332"/>
    </location>
</feature>
<dbReference type="GO" id="GO:0016787">
    <property type="term" value="F:hydrolase activity"/>
    <property type="evidence" value="ECO:0007669"/>
    <property type="project" value="InterPro"/>
</dbReference>
<sequence length="332" mass="36378">MRLSLLLFLLGTFALIAAPKPPDAPKPPPPKAYDNPASTDDDFIIQGEYTGTAPDGGKFAVQIIALGDNTFEAVSYHGGLPGEGWDGDKSKIDRRQGSRNPGDTTVIFRSEEYVGEVDGNKIFVTDPHGKSLMELDRVTRESPTLNATPPTGAQVLFDGKDINRFIKSNVTEDGLLTQGATSTDLFNDFSLHLEFRLPYTPTGRGQKRGNSGIYLQGRYEIQMLDSFGLEGKDNECGGLYKIAVPKVNMCYPPLSWQTYDIDFTAAKFDAEGKKTANAKVTVKHNGVLIHENQEIPGPTGSSPIKTETPTPGPIYLQNHGDPVRYRNIWLRS</sequence>
<dbReference type="OrthoDB" id="176168at2"/>
<feature type="compositionally biased region" description="Polar residues" evidence="1">
    <location>
        <begin position="299"/>
        <end position="309"/>
    </location>
</feature>
<dbReference type="PANTHER" id="PTHR33546:SF1">
    <property type="entry name" value="LARGE, MULTIFUNCTIONAL SECRETED PROTEIN"/>
    <property type="match status" value="1"/>
</dbReference>
<dbReference type="Pfam" id="PF06439">
    <property type="entry name" value="3keto-disac_hyd"/>
    <property type="match status" value="1"/>
</dbReference>
<dbReference type="PANTHER" id="PTHR33546">
    <property type="entry name" value="LARGE, MULTIFUNCTIONAL SECRETED PROTEIN-RELATED"/>
    <property type="match status" value="1"/>
</dbReference>
<dbReference type="InterPro" id="IPR010496">
    <property type="entry name" value="AL/BT2_dom"/>
</dbReference>
<evidence type="ECO:0000259" key="3">
    <source>
        <dbReference type="Pfam" id="PF06439"/>
    </source>
</evidence>
<proteinExistence type="predicted"/>
<organism evidence="4 5">
    <name type="scientific">Phragmitibacter flavus</name>
    <dbReference type="NCBI Taxonomy" id="2576071"/>
    <lineage>
        <taxon>Bacteria</taxon>
        <taxon>Pseudomonadati</taxon>
        <taxon>Verrucomicrobiota</taxon>
        <taxon>Verrucomicrobiia</taxon>
        <taxon>Verrucomicrobiales</taxon>
        <taxon>Verrucomicrobiaceae</taxon>
        <taxon>Phragmitibacter</taxon>
    </lineage>
</organism>
<feature type="region of interest" description="Disordered" evidence="1">
    <location>
        <begin position="82"/>
        <end position="103"/>
    </location>
</feature>
<feature type="domain" description="3-keto-alpha-glucoside-1,2-lyase/3-keto-2-hydroxy-glucal hydratase" evidence="3">
    <location>
        <begin position="152"/>
        <end position="331"/>
    </location>
</feature>
<comment type="caution">
    <text evidence="4">The sequence shown here is derived from an EMBL/GenBank/DDBJ whole genome shotgun (WGS) entry which is preliminary data.</text>
</comment>
<dbReference type="RefSeq" id="WP_138084642.1">
    <property type="nucleotide sequence ID" value="NZ_VAUV01000002.1"/>
</dbReference>
<feature type="region of interest" description="Disordered" evidence="1">
    <location>
        <begin position="19"/>
        <end position="40"/>
    </location>
</feature>
<dbReference type="Gene3D" id="2.60.120.560">
    <property type="entry name" value="Exo-inulinase, domain 1"/>
    <property type="match status" value="1"/>
</dbReference>
<protein>
    <submittedName>
        <fullName evidence="4">DUF1080 domain-containing protein</fullName>
    </submittedName>
</protein>
<feature type="signal peptide" evidence="2">
    <location>
        <begin position="1"/>
        <end position="17"/>
    </location>
</feature>
<feature type="region of interest" description="Disordered" evidence="1">
    <location>
        <begin position="292"/>
        <end position="317"/>
    </location>
</feature>
<dbReference type="Proteomes" id="UP000306196">
    <property type="component" value="Unassembled WGS sequence"/>
</dbReference>